<dbReference type="Gene3D" id="3.10.10.10">
    <property type="entry name" value="HIV Type 1 Reverse Transcriptase, subunit A, domain 1"/>
    <property type="match status" value="1"/>
</dbReference>
<dbReference type="AlphaFoldDB" id="A0A2K3NGT0"/>
<dbReference type="PANTHER" id="PTHR33064">
    <property type="entry name" value="POL PROTEIN"/>
    <property type="match status" value="1"/>
</dbReference>
<gene>
    <name evidence="4" type="ORF">L195_g025556</name>
</gene>
<dbReference type="InterPro" id="IPR043502">
    <property type="entry name" value="DNA/RNA_pol_sf"/>
</dbReference>
<proteinExistence type="predicted"/>
<sequence>MSLEVKVSLAQICMEGSTIHFFNSLIEDDETLTWEALMERYGGHGEGDVYEQLTELKQEGTAEEYITEFEYLIAQIPKLPEKQFCGYFLDGLKTEIRGKVRSLAAMGEMSRTKLLQVTRAVEREVKGSNGSNLNGGPRSGYGPVRNRHQGGGKGGSDWVLVKGRDNGLNGDDEGEEEDEANLLAVEVEESDEEEKGEMSVLNLHNIEYETPQTVKFQGTIQGLPPKRNKEHVINLVEGQGAINVRPYRYPHHHKDEIEKQIKEMLSTGVIRHSMSSFSSPVILVKKKDNTWRMCIDYTALNKRLGNSFDAFEGGYYRKFIKDYGKIARTLTELTKKDNFKWGMEAQHSFDELKKKLTTAPVLALPDFSKSFMIECDASGGGIGAILMQDKRPIAYFSKALGVRNLTKSAYEKELMAVVLAIQHWR</sequence>
<dbReference type="Proteomes" id="UP000236291">
    <property type="component" value="Unassembled WGS sequence"/>
</dbReference>
<evidence type="ECO:0000313" key="4">
    <source>
        <dbReference type="EMBL" id="PNY02251.1"/>
    </source>
</evidence>
<dbReference type="InterPro" id="IPR005162">
    <property type="entry name" value="Retrotrans_gag_dom"/>
</dbReference>
<dbReference type="FunFam" id="3.30.70.270:FF:000020">
    <property type="entry name" value="Transposon Tf2-6 polyprotein-like Protein"/>
    <property type="match status" value="1"/>
</dbReference>
<reference evidence="4 5" key="2">
    <citation type="journal article" date="2017" name="Front. Plant Sci.">
        <title>Gene Classification and Mining of Molecular Markers Useful in Red Clover (Trifolium pratense) Breeding.</title>
        <authorList>
            <person name="Istvanek J."/>
            <person name="Dluhosova J."/>
            <person name="Dluhos P."/>
            <person name="Patkova L."/>
            <person name="Nedelnik J."/>
            <person name="Repkova J."/>
        </authorList>
    </citation>
    <scope>NUCLEOTIDE SEQUENCE [LARGE SCALE GENOMIC DNA]</scope>
    <source>
        <strain evidence="5">cv. Tatra</strain>
        <tissue evidence="4">Young leaves</tissue>
    </source>
</reference>
<dbReference type="Gene3D" id="3.10.20.370">
    <property type="match status" value="1"/>
</dbReference>
<dbReference type="STRING" id="57577.A0A2K3NGT0"/>
<feature type="region of interest" description="Disordered" evidence="1">
    <location>
        <begin position="126"/>
        <end position="178"/>
    </location>
</feature>
<comment type="caution">
    <text evidence="4">The sequence shown here is derived from an EMBL/GenBank/DDBJ whole genome shotgun (WGS) entry which is preliminary data.</text>
</comment>
<dbReference type="SUPFAM" id="SSF56672">
    <property type="entry name" value="DNA/RNA polymerases"/>
    <property type="match status" value="1"/>
</dbReference>
<dbReference type="EMBL" id="ASHM01021105">
    <property type="protein sequence ID" value="PNY02251.1"/>
    <property type="molecule type" value="Genomic_DNA"/>
</dbReference>
<organism evidence="4 5">
    <name type="scientific">Trifolium pratense</name>
    <name type="common">Red clover</name>
    <dbReference type="NCBI Taxonomy" id="57577"/>
    <lineage>
        <taxon>Eukaryota</taxon>
        <taxon>Viridiplantae</taxon>
        <taxon>Streptophyta</taxon>
        <taxon>Embryophyta</taxon>
        <taxon>Tracheophyta</taxon>
        <taxon>Spermatophyta</taxon>
        <taxon>Magnoliopsida</taxon>
        <taxon>eudicotyledons</taxon>
        <taxon>Gunneridae</taxon>
        <taxon>Pentapetalae</taxon>
        <taxon>rosids</taxon>
        <taxon>fabids</taxon>
        <taxon>Fabales</taxon>
        <taxon>Fabaceae</taxon>
        <taxon>Papilionoideae</taxon>
        <taxon>50 kb inversion clade</taxon>
        <taxon>NPAAA clade</taxon>
        <taxon>Hologalegina</taxon>
        <taxon>IRL clade</taxon>
        <taxon>Trifolieae</taxon>
        <taxon>Trifolium</taxon>
    </lineage>
</organism>
<evidence type="ECO:0000259" key="3">
    <source>
        <dbReference type="Pfam" id="PF17919"/>
    </source>
</evidence>
<dbReference type="InterPro" id="IPR051320">
    <property type="entry name" value="Viral_Replic_Matur_Polypro"/>
</dbReference>
<dbReference type="Pfam" id="PF03732">
    <property type="entry name" value="Retrotrans_gag"/>
    <property type="match status" value="1"/>
</dbReference>
<reference evidence="4 5" key="1">
    <citation type="journal article" date="2014" name="Am. J. Bot.">
        <title>Genome assembly and annotation for red clover (Trifolium pratense; Fabaceae).</title>
        <authorList>
            <person name="Istvanek J."/>
            <person name="Jaros M."/>
            <person name="Krenek A."/>
            <person name="Repkova J."/>
        </authorList>
    </citation>
    <scope>NUCLEOTIDE SEQUENCE [LARGE SCALE GENOMIC DNA]</scope>
    <source>
        <strain evidence="5">cv. Tatra</strain>
        <tissue evidence="4">Young leaves</tissue>
    </source>
</reference>
<evidence type="ECO:0000313" key="5">
    <source>
        <dbReference type="Proteomes" id="UP000236291"/>
    </source>
</evidence>
<dbReference type="PANTHER" id="PTHR33064:SF40">
    <property type="entry name" value="REVERSE TRANSCRIPTASE_RETROTRANSPOSON-DERIVED PROTEIN RNASE H-LIKE DOMAIN-CONTAINING PROTEIN"/>
    <property type="match status" value="1"/>
</dbReference>
<evidence type="ECO:0000256" key="1">
    <source>
        <dbReference type="SAM" id="MobiDB-lite"/>
    </source>
</evidence>
<accession>A0A2K3NGT0</accession>
<name>A0A2K3NGT0_TRIPR</name>
<protein>
    <submittedName>
        <fullName evidence="4">Retrotransposon-related protein</fullName>
    </submittedName>
</protein>
<dbReference type="Pfam" id="PF17919">
    <property type="entry name" value="RT_RNaseH_2"/>
    <property type="match status" value="1"/>
</dbReference>
<feature type="domain" description="Reverse transcriptase/retrotransposon-derived protein RNase H-like" evidence="3">
    <location>
        <begin position="341"/>
        <end position="425"/>
    </location>
</feature>
<feature type="domain" description="Retrotransposon gag" evidence="2">
    <location>
        <begin position="9"/>
        <end position="93"/>
    </location>
</feature>
<dbReference type="InterPro" id="IPR041577">
    <property type="entry name" value="RT_RNaseH_2"/>
</dbReference>
<evidence type="ECO:0000259" key="2">
    <source>
        <dbReference type="Pfam" id="PF03732"/>
    </source>
</evidence>